<name>A0A8T2MXJ0_9TELE</name>
<feature type="compositionally biased region" description="Basic residues" evidence="5">
    <location>
        <begin position="290"/>
        <end position="301"/>
    </location>
</feature>
<evidence type="ECO:0000256" key="1">
    <source>
        <dbReference type="ARBA" id="ARBA00023015"/>
    </source>
</evidence>
<keyword evidence="1" id="KW-0805">Transcription regulation</keyword>
<evidence type="ECO:0000259" key="6">
    <source>
        <dbReference type="PROSITE" id="PS50888"/>
    </source>
</evidence>
<feature type="region of interest" description="Disordered" evidence="5">
    <location>
        <begin position="180"/>
        <end position="199"/>
    </location>
</feature>
<feature type="domain" description="BHLH" evidence="6">
    <location>
        <begin position="74"/>
        <end position="128"/>
    </location>
</feature>
<feature type="region of interest" description="Disordered" evidence="5">
    <location>
        <begin position="38"/>
        <end position="62"/>
    </location>
</feature>
<dbReference type="PANTHER" id="PTHR19290">
    <property type="entry name" value="BASIC HELIX-LOOP-HELIX PROTEIN NEUROGENIN-RELATED"/>
    <property type="match status" value="1"/>
</dbReference>
<evidence type="ECO:0000313" key="7">
    <source>
        <dbReference type="EMBL" id="KAG9330771.1"/>
    </source>
</evidence>
<dbReference type="SMART" id="SM00353">
    <property type="entry name" value="HLH"/>
    <property type="match status" value="1"/>
</dbReference>
<dbReference type="GO" id="GO:0005634">
    <property type="term" value="C:nucleus"/>
    <property type="evidence" value="ECO:0007669"/>
    <property type="project" value="TreeGrafter"/>
</dbReference>
<protein>
    <recommendedName>
        <fullName evidence="6">BHLH domain-containing protein</fullName>
    </recommendedName>
</protein>
<dbReference type="GO" id="GO:0061564">
    <property type="term" value="P:axon development"/>
    <property type="evidence" value="ECO:0007669"/>
    <property type="project" value="TreeGrafter"/>
</dbReference>
<dbReference type="EMBL" id="JAFBMS010000459">
    <property type="protein sequence ID" value="KAG9330771.1"/>
    <property type="molecule type" value="Genomic_DNA"/>
</dbReference>
<dbReference type="GO" id="GO:0007423">
    <property type="term" value="P:sensory organ development"/>
    <property type="evidence" value="ECO:0007669"/>
    <property type="project" value="TreeGrafter"/>
</dbReference>
<evidence type="ECO:0000256" key="4">
    <source>
        <dbReference type="ARBA" id="ARBA00023242"/>
    </source>
</evidence>
<sequence length="335" mass="35781">MDSDAGSASSRSSSPDIAAVEGAVGGYFPSKMFQGYFQDGRPDPGALQPRKECSMAGRPKAKTREELTKEDLQDLRLKVNSRERKRMHDLNQAMDGLREVMPYAQGPSVRKLSKISTLLLARNYILMLSSSLDEMKKLVGEVYGNGGGGNQGHIPRRAPVAQVTTPQLPLHPLAQSLHSLMGATPPAPPTAPSAPASLSPPSAPGFLAFHSPLQGLLKDPLHLSSSFRHFPGMPCPCSLCQPLAAPTPSLHSLAMAWPDATLFAPYCATGPFSDHQSSANLRVSKMKGTRGHTVTRSRGPHSHSGAVVSPERPGRHRTIAAWRRTIGIGPGPSCL</sequence>
<dbReference type="InterPro" id="IPR036638">
    <property type="entry name" value="HLH_DNA-bd_sf"/>
</dbReference>
<keyword evidence="2" id="KW-0238">DNA-binding</keyword>
<reference evidence="7" key="1">
    <citation type="thesis" date="2021" institute="BYU ScholarsArchive" country="Provo, UT, USA">
        <title>Applications of and Algorithms for Genome Assembly and Genomic Analyses with an Emphasis on Marine Teleosts.</title>
        <authorList>
            <person name="Pickett B.D."/>
        </authorList>
    </citation>
    <scope>NUCLEOTIDE SEQUENCE</scope>
    <source>
        <strain evidence="7">HI-2016</strain>
    </source>
</reference>
<gene>
    <name evidence="7" type="ORF">JZ751_022096</name>
</gene>
<evidence type="ECO:0000256" key="3">
    <source>
        <dbReference type="ARBA" id="ARBA00023163"/>
    </source>
</evidence>
<dbReference type="AlphaFoldDB" id="A0A8T2MXJ0"/>
<dbReference type="GO" id="GO:0000981">
    <property type="term" value="F:DNA-binding transcription factor activity, RNA polymerase II-specific"/>
    <property type="evidence" value="ECO:0007669"/>
    <property type="project" value="TreeGrafter"/>
</dbReference>
<keyword evidence="4" id="KW-0539">Nucleus</keyword>
<accession>A0A8T2MXJ0</accession>
<dbReference type="InterPro" id="IPR050359">
    <property type="entry name" value="bHLH_transcription_factors"/>
</dbReference>
<dbReference type="OrthoDB" id="10011855at2759"/>
<dbReference type="GO" id="GO:0070888">
    <property type="term" value="F:E-box binding"/>
    <property type="evidence" value="ECO:0007669"/>
    <property type="project" value="TreeGrafter"/>
</dbReference>
<dbReference type="PROSITE" id="PS50888">
    <property type="entry name" value="BHLH"/>
    <property type="match status" value="1"/>
</dbReference>
<dbReference type="FunFam" id="4.10.280.10:FF:000031">
    <property type="entry name" value="Oligodendrocyte transcription factor 3"/>
    <property type="match status" value="1"/>
</dbReference>
<evidence type="ECO:0000256" key="2">
    <source>
        <dbReference type="ARBA" id="ARBA00023125"/>
    </source>
</evidence>
<dbReference type="PANTHER" id="PTHR19290:SF161">
    <property type="entry name" value="BHLH TRANSCRIPTION FACTOR 3"/>
    <property type="match status" value="1"/>
</dbReference>
<dbReference type="GO" id="GO:0046983">
    <property type="term" value="F:protein dimerization activity"/>
    <property type="evidence" value="ECO:0007669"/>
    <property type="project" value="InterPro"/>
</dbReference>
<dbReference type="InterPro" id="IPR011598">
    <property type="entry name" value="bHLH_dom"/>
</dbReference>
<evidence type="ECO:0000256" key="5">
    <source>
        <dbReference type="SAM" id="MobiDB-lite"/>
    </source>
</evidence>
<comment type="caution">
    <text evidence="7">The sequence shown here is derived from an EMBL/GenBank/DDBJ whole genome shotgun (WGS) entry which is preliminary data.</text>
</comment>
<keyword evidence="3" id="KW-0804">Transcription</keyword>
<feature type="region of interest" description="Disordered" evidence="5">
    <location>
        <begin position="290"/>
        <end position="315"/>
    </location>
</feature>
<dbReference type="GO" id="GO:0045944">
    <property type="term" value="P:positive regulation of transcription by RNA polymerase II"/>
    <property type="evidence" value="ECO:0007669"/>
    <property type="project" value="TreeGrafter"/>
</dbReference>
<evidence type="ECO:0000313" key="8">
    <source>
        <dbReference type="Proteomes" id="UP000824540"/>
    </source>
</evidence>
<dbReference type="Pfam" id="PF00010">
    <property type="entry name" value="HLH"/>
    <property type="match status" value="1"/>
</dbReference>
<proteinExistence type="predicted"/>
<dbReference type="Gene3D" id="4.10.280.10">
    <property type="entry name" value="Helix-loop-helix DNA-binding domain"/>
    <property type="match status" value="1"/>
</dbReference>
<dbReference type="Proteomes" id="UP000824540">
    <property type="component" value="Unassembled WGS sequence"/>
</dbReference>
<organism evidence="7 8">
    <name type="scientific">Albula glossodonta</name>
    <name type="common">roundjaw bonefish</name>
    <dbReference type="NCBI Taxonomy" id="121402"/>
    <lineage>
        <taxon>Eukaryota</taxon>
        <taxon>Metazoa</taxon>
        <taxon>Chordata</taxon>
        <taxon>Craniata</taxon>
        <taxon>Vertebrata</taxon>
        <taxon>Euteleostomi</taxon>
        <taxon>Actinopterygii</taxon>
        <taxon>Neopterygii</taxon>
        <taxon>Teleostei</taxon>
        <taxon>Albuliformes</taxon>
        <taxon>Albulidae</taxon>
        <taxon>Albula</taxon>
    </lineage>
</organism>
<keyword evidence="8" id="KW-1185">Reference proteome</keyword>
<dbReference type="SUPFAM" id="SSF47459">
    <property type="entry name" value="HLH, helix-loop-helix DNA-binding domain"/>
    <property type="match status" value="1"/>
</dbReference>